<dbReference type="KEGG" id="ath:AT2G41082"/>
<evidence type="ECO:0000313" key="2">
    <source>
        <dbReference type="EMBL" id="CAA0376076.1"/>
    </source>
</evidence>
<dbReference type="Proteomes" id="UP000426265">
    <property type="component" value="Unassembled WGS sequence"/>
</dbReference>
<dbReference type="Proteomes" id="UP000434276">
    <property type="component" value="Unassembled WGS sequence"/>
</dbReference>
<accession>A0A654F223</accession>
<organism evidence="3 4">
    <name type="scientific">Arabidopsis thaliana</name>
    <name type="common">Mouse-ear cress</name>
    <dbReference type="NCBI Taxonomy" id="3702"/>
    <lineage>
        <taxon>Eukaryota</taxon>
        <taxon>Viridiplantae</taxon>
        <taxon>Streptophyta</taxon>
        <taxon>Embryophyta</taxon>
        <taxon>Tracheophyta</taxon>
        <taxon>Spermatophyta</taxon>
        <taxon>Magnoliopsida</taxon>
        <taxon>eudicotyledons</taxon>
        <taxon>Gunneridae</taxon>
        <taxon>Pentapetalae</taxon>
        <taxon>rosids</taxon>
        <taxon>malvids</taxon>
        <taxon>Brassicales</taxon>
        <taxon>Brassicaceae</taxon>
        <taxon>Camelineae</taxon>
        <taxon>Arabidopsis</taxon>
    </lineage>
</organism>
<proteinExistence type="predicted"/>
<gene>
    <name evidence="1" type="ordered locus">At2g41082</name>
    <name evidence="3" type="ORF">AN1_LOCUS10595</name>
    <name evidence="2" type="ORF">C24_LOCUS10439</name>
</gene>
<name>A0A654F223_ARATH</name>
<dbReference type="AlphaFoldDB" id="A0A654F223"/>
<dbReference type="EMBL" id="CACRSJ010000105">
    <property type="protein sequence ID" value="VYS55140.1"/>
    <property type="molecule type" value="Genomic_DNA"/>
</dbReference>
<dbReference type="OrthoDB" id="10270734at2759"/>
<dbReference type="Araport" id="AT2G41082"/>
<dbReference type="GeneID" id="6241325"/>
<dbReference type="RefSeq" id="NP_001118492.1">
    <property type="nucleotide sequence ID" value="NM_001125020.2"/>
</dbReference>
<reference evidence="3 4" key="1">
    <citation type="submission" date="2019-11" db="EMBL/GenBank/DDBJ databases">
        <authorList>
            <person name="Jiao W.-B."/>
            <person name="Schneeberger K."/>
        </authorList>
    </citation>
    <scope>NUCLEOTIDE SEQUENCE [LARGE SCALE GENOMIC DNA]</scope>
    <source>
        <strain evidence="4">cv. An-1</strain>
        <strain evidence="5">cv. C24</strain>
    </source>
</reference>
<dbReference type="ExpressionAtlas" id="A0A654F223">
    <property type="expression patterns" value="baseline and differential"/>
</dbReference>
<protein>
    <submittedName>
        <fullName evidence="3">Uncharacterized protein</fullName>
    </submittedName>
</protein>
<dbReference type="EMBL" id="CACSHJ010000088">
    <property type="protein sequence ID" value="CAA0376076.1"/>
    <property type="molecule type" value="Genomic_DNA"/>
</dbReference>
<sequence length="34" mass="3998">MFLVVCVVSNLPHPWLAILSKAEMLDQRMEWVLK</sequence>
<evidence type="ECO:0000313" key="4">
    <source>
        <dbReference type="Proteomes" id="UP000426265"/>
    </source>
</evidence>
<evidence type="ECO:0000313" key="3">
    <source>
        <dbReference type="EMBL" id="VYS55140.1"/>
    </source>
</evidence>
<evidence type="ECO:0000313" key="1">
    <source>
        <dbReference type="Araport" id="AT2G41082"/>
    </source>
</evidence>
<evidence type="ECO:0000313" key="5">
    <source>
        <dbReference type="Proteomes" id="UP000434276"/>
    </source>
</evidence>